<keyword evidence="2" id="KW-1185">Reference proteome</keyword>
<dbReference type="Proteomes" id="UP000743899">
    <property type="component" value="Unassembled WGS sequence"/>
</dbReference>
<evidence type="ECO:0000313" key="1">
    <source>
        <dbReference type="EMBL" id="NCU19057.1"/>
    </source>
</evidence>
<gene>
    <name evidence="1" type="ORF">GW534_15410</name>
</gene>
<keyword evidence="1" id="KW-0540">Nuclease</keyword>
<keyword evidence="1" id="KW-0255">Endonuclease</keyword>
<dbReference type="RefSeq" id="WP_161921878.1">
    <property type="nucleotide sequence ID" value="NZ_JAACYS010000114.1"/>
</dbReference>
<organism evidence="1 2">
    <name type="scientific">Pallidibacillus pasinlerensis</name>
    <dbReference type="NCBI Taxonomy" id="2703818"/>
    <lineage>
        <taxon>Bacteria</taxon>
        <taxon>Bacillati</taxon>
        <taxon>Bacillota</taxon>
        <taxon>Bacilli</taxon>
        <taxon>Bacillales</taxon>
        <taxon>Bacillaceae</taxon>
        <taxon>Pallidibacillus</taxon>
    </lineage>
</organism>
<comment type="caution">
    <text evidence="1">The sequence shown here is derived from an EMBL/GenBank/DDBJ whole genome shotgun (WGS) entry which is preliminary data.</text>
</comment>
<reference evidence="1 2" key="1">
    <citation type="submission" date="2020-01" db="EMBL/GenBank/DDBJ databases">
        <title>A novel Bacillus sp. from Pasinler.</title>
        <authorList>
            <person name="Adiguzel A."/>
            <person name="Ay H."/>
            <person name="Baltaci M.O."/>
        </authorList>
    </citation>
    <scope>NUCLEOTIDE SEQUENCE [LARGE SCALE GENOMIC DNA]</scope>
    <source>
        <strain evidence="1 2">P1</strain>
    </source>
</reference>
<evidence type="ECO:0000313" key="2">
    <source>
        <dbReference type="Proteomes" id="UP000743899"/>
    </source>
</evidence>
<accession>A0ABX0ADA2</accession>
<sequence>MSQNFIDEIIFKNHPERAEEILELPLIQYLKRKTASVGRNSKSRGSFANLYAIYVLVEDYINKGYLDGDKDYKDYEGADFTPLFNRQRELKFGAKLQNHALNHRLNEEFAKFHNGLTPIIRDTEKSKYWFNEELLIFDGINLAKDVIEIIDKYVELKSEIFELFFEKCIELENTYEENPQAAIDFIRDQLQPNIDARIFEIVAFCILKYVYIDKTVLFGFSEESLEEHNLVLYKTGRTNANDGGIDYLLKPLGKIYQVTEDLNFKKYFLDIDKLNKFPITFVIKTKLDEEEIRSRILQDAERQFKDKEVLKRYLDCFEEIINIEKLYNYLNYVIENGHMKELLEELVIQCKVEYNIE</sequence>
<dbReference type="EMBL" id="JAACYS010000114">
    <property type="protein sequence ID" value="NCU19057.1"/>
    <property type="molecule type" value="Genomic_DNA"/>
</dbReference>
<keyword evidence="1" id="KW-0378">Hydrolase</keyword>
<dbReference type="GO" id="GO:0004519">
    <property type="term" value="F:endonuclease activity"/>
    <property type="evidence" value="ECO:0007669"/>
    <property type="project" value="UniProtKB-KW"/>
</dbReference>
<proteinExistence type="predicted"/>
<protein>
    <submittedName>
        <fullName evidence="1">Restriction endonuclease</fullName>
    </submittedName>
</protein>
<name>A0ABX0ADA2_9BACI</name>